<dbReference type="AlphaFoldDB" id="A0A5R9C2H2"/>
<proteinExistence type="predicted"/>
<organism evidence="3 4">
    <name type="scientific">Marinilactibacillus psychrotolerans</name>
    <dbReference type="NCBI Taxonomy" id="191770"/>
    <lineage>
        <taxon>Bacteria</taxon>
        <taxon>Bacillati</taxon>
        <taxon>Bacillota</taxon>
        <taxon>Bacilli</taxon>
        <taxon>Lactobacillales</taxon>
        <taxon>Carnobacteriaceae</taxon>
        <taxon>Marinilactibacillus</taxon>
    </lineage>
</organism>
<accession>A0A5R9C2H2</accession>
<dbReference type="InterPro" id="IPR018891">
    <property type="entry name" value="AIPR_C"/>
</dbReference>
<gene>
    <name evidence="3" type="ORF">FEZ48_08125</name>
</gene>
<feature type="domain" description="Abortive phage infection protein C-terminal" evidence="1">
    <location>
        <begin position="247"/>
        <end position="574"/>
    </location>
</feature>
<protein>
    <submittedName>
        <fullName evidence="3">AIPR family protein</fullName>
    </submittedName>
</protein>
<comment type="caution">
    <text evidence="3">The sequence shown here is derived from an EMBL/GenBank/DDBJ whole genome shotgun (WGS) entry which is preliminary data.</text>
</comment>
<evidence type="ECO:0000313" key="4">
    <source>
        <dbReference type="Proteomes" id="UP000307201"/>
    </source>
</evidence>
<dbReference type="InterPro" id="IPR055101">
    <property type="entry name" value="AIPR_N"/>
</dbReference>
<evidence type="ECO:0000259" key="1">
    <source>
        <dbReference type="Pfam" id="PF10592"/>
    </source>
</evidence>
<dbReference type="Proteomes" id="UP000307201">
    <property type="component" value="Unassembled WGS sequence"/>
</dbReference>
<dbReference type="RefSeq" id="WP_138472138.1">
    <property type="nucleotide sequence ID" value="NZ_VBTE01000022.1"/>
</dbReference>
<dbReference type="Pfam" id="PF22879">
    <property type="entry name" value="AIPR_N"/>
    <property type="match status" value="1"/>
</dbReference>
<dbReference type="OrthoDB" id="9806213at2"/>
<name>A0A5R9C2H2_9LACT</name>
<evidence type="ECO:0000259" key="2">
    <source>
        <dbReference type="Pfam" id="PF22879"/>
    </source>
</evidence>
<dbReference type="Pfam" id="PF10592">
    <property type="entry name" value="AIPR"/>
    <property type="match status" value="1"/>
</dbReference>
<sequence>MELQEYIESFTNDVQADADTYQISIEEAFMSNIAEKLVENETISEYETGYFKKRGRSNRQIEINGFNYEESDGTFNLFIVDDLNEKSLSLTNTRIDALIKRAEELVYCGIETRFLEWEESSTGYEVASQIYRLYNNRLKLDIDYDLKKVRIFVLTNKSLSNRFKNVKREDIYEVPVEFSVYDATKIYDMAKVGFEKEPVDILLEDYGTEGILAIKCTSKDDEFDSFLAPIPGEVLANIYLRNGAQVLEGNVRSFLSVRGKVNKGIRKTILSEPEKFFLLNNGITVTSSGISYENTSAGLQITKINDLQIVNGGQTTASLANAIMKEKADLSNVLVMMKLSVLANHEIVVKLVPEISRASNSQNKVDEADFFSNHPYHVKIEELSKKILAPAVDGNQYQTIWFYERARGQYTVAQMKLTKAQSKAYQLKNPKKQVIKKTDLAKFLMSYEGLPHEVSKGAQSVMKKFSTHVQGSDGEGGFWEKDSSSVNEKYFKELIAKAIIFKETEKLVSSLEWYKEVKAYRANIVTYTIAILATHAKKKGKNIDLNKIWNNQHMYESLINQIKLTSKWVYDFLTGPREVQNVTEWAKKEKCWKKAQEVQWQILPDFEDDLIPIHIEKKTEITEKTVNAMNFIVEKDEIFWREIMKWGKKYLYLTPREEGFLELAVKIHTHGKIPSERQFAEIIRIYNSMVSKGFKEQEVDVRN</sequence>
<reference evidence="3 4" key="1">
    <citation type="submission" date="2019-05" db="EMBL/GenBank/DDBJ databases">
        <title>The metagenome of a microbial culture collection derived from dairy environment covers the genomic content of the human microbiome.</title>
        <authorList>
            <person name="Roder T."/>
            <person name="Wuthrich D."/>
            <person name="Sattari Z."/>
            <person name="Von Ah U."/>
            <person name="Bar C."/>
            <person name="Ronchi F."/>
            <person name="Macpherson A.J."/>
            <person name="Ganal-Vonarburg S.C."/>
            <person name="Bruggmann R."/>
            <person name="Vergeres G."/>
        </authorList>
    </citation>
    <scope>NUCLEOTIDE SEQUENCE [LARGE SCALE GENOMIC DNA]</scope>
    <source>
        <strain evidence="3 4">FAM 24235</strain>
    </source>
</reference>
<dbReference type="EMBL" id="VBTE01000022">
    <property type="protein sequence ID" value="TLQ06960.1"/>
    <property type="molecule type" value="Genomic_DNA"/>
</dbReference>
<evidence type="ECO:0000313" key="3">
    <source>
        <dbReference type="EMBL" id="TLQ06960.1"/>
    </source>
</evidence>
<feature type="domain" description="Abortive infection phage resistance protein N-terminal" evidence="2">
    <location>
        <begin position="29"/>
        <end position="187"/>
    </location>
</feature>